<gene>
    <name evidence="1" type="ORF">EXN66_Car006006</name>
</gene>
<reference evidence="2" key="2">
    <citation type="submission" date="2019-02" db="EMBL/GenBank/DDBJ databases">
        <title>Opniocepnalus argus Var Kimnra genome.</title>
        <authorList>
            <person name="Zhou C."/>
            <person name="Xiao S."/>
        </authorList>
    </citation>
    <scope>NUCLEOTIDE SEQUENCE [LARGE SCALE GENOMIC DNA]</scope>
</reference>
<dbReference type="Proteomes" id="UP000503349">
    <property type="component" value="Chromosome 5"/>
</dbReference>
<proteinExistence type="predicted"/>
<sequence>MKQVTLNVRSTGNTLLRASEAEPLSKSISLQFLALRTWTFDNCKEFIVFIMFNSKSRSCDLNEKS</sequence>
<organism evidence="1 2">
    <name type="scientific">Channa argus</name>
    <name type="common">Northern snakehead</name>
    <name type="synonym">Ophicephalus argus</name>
    <dbReference type="NCBI Taxonomy" id="215402"/>
    <lineage>
        <taxon>Eukaryota</taxon>
        <taxon>Metazoa</taxon>
        <taxon>Chordata</taxon>
        <taxon>Craniata</taxon>
        <taxon>Vertebrata</taxon>
        <taxon>Euteleostomi</taxon>
        <taxon>Actinopterygii</taxon>
        <taxon>Neopterygii</taxon>
        <taxon>Teleostei</taxon>
        <taxon>Neoteleostei</taxon>
        <taxon>Acanthomorphata</taxon>
        <taxon>Anabantaria</taxon>
        <taxon>Anabantiformes</taxon>
        <taxon>Channoidei</taxon>
        <taxon>Channidae</taxon>
        <taxon>Channa</taxon>
    </lineage>
</organism>
<accession>A0A6G1PJM2</accession>
<dbReference type="EMBL" id="CM015716">
    <property type="protein sequence ID" value="KAF3690334.1"/>
    <property type="molecule type" value="Genomic_DNA"/>
</dbReference>
<keyword evidence="2" id="KW-1185">Reference proteome</keyword>
<name>A0A6G1PJM2_CHAAH</name>
<evidence type="ECO:0000313" key="1">
    <source>
        <dbReference type="EMBL" id="KAF3690334.1"/>
    </source>
</evidence>
<reference evidence="1 2" key="1">
    <citation type="submission" date="2019-02" db="EMBL/GenBank/DDBJ databases">
        <title>Opniocepnalus argus genome.</title>
        <authorList>
            <person name="Zhou C."/>
            <person name="Xiao S."/>
        </authorList>
    </citation>
    <scope>NUCLEOTIDE SEQUENCE [LARGE SCALE GENOMIC DNA]</scope>
    <source>
        <strain evidence="1">OARG1902GOOAL</strain>
        <tissue evidence="1">Muscle</tissue>
    </source>
</reference>
<dbReference type="AlphaFoldDB" id="A0A6G1PJM2"/>
<evidence type="ECO:0000313" key="2">
    <source>
        <dbReference type="Proteomes" id="UP000503349"/>
    </source>
</evidence>
<protein>
    <submittedName>
        <fullName evidence="1">Uncharacterized protein</fullName>
    </submittedName>
</protein>